<keyword evidence="6 12" id="KW-0418">Kinase</keyword>
<keyword evidence="5 9" id="KW-0547">Nucleotide-binding</keyword>
<dbReference type="PROSITE" id="PS50297">
    <property type="entry name" value="ANK_REP_REGION"/>
    <property type="match status" value="1"/>
</dbReference>
<evidence type="ECO:0000256" key="1">
    <source>
        <dbReference type="ARBA" id="ARBA00010886"/>
    </source>
</evidence>
<keyword evidence="4" id="KW-0808">Transferase</keyword>
<sequence>MALPVTRRLDGNDPDYVFLEMLGYGMSGSVAKVRRVSDGKIMACKAIDCSTNPSFLELGSREIHTWASFSTSEKYIANFAHDVAWTERTQILRLYMKLYDGGDLQKVITECRHQELPIHPFIATYWAMEIARGLKACHDRGIIHRDLKPANVLLDMPYIYNRMLWGLTKGQVLRSKLIFNTHLVACYMRLGEGHGPNHVAYKTVRCEIDDVKAHGKPFLDWFKSPFRLPWCHISDFGFGKFTPAALFSEYYTGGSRGSVGTMGYMAPEVLGEVSARYRTTPGVINDVGKNDPKFYGKSDVYSFGCLVYNICTGRSPPPTATEWSFRILEIPDTYPELFREIISKCVDFNPENRPNNRDLSNGMADAFIEIQNCGLLSDLDGVLQDLDSKPDSDSTYINIMDLRPRACLVPEPRRPKAPNSKLTTNTRDPSESQKRLNNFLRRALAEDNREMMALAIELGADVNANAFESSAQEGCVDSGMPNMEVHSFQPGVFNLYGAKLLILVGSGVVFPLLAAATFNGLSECVELLLSEGAFLDRAKNIVDPLLVAAFIGNVEIIDLLVLEWNFDIDAASVDPNCVLREVTPIVSAAMAGHRGAVRRLLELNASVVTPSDGEGKYPLHTIFGADWSRRTYPVSLDDVEVCARMIYDATPQVLHWRDKKGRTPLHWAVGRAGFAGPRFVKLLINLGANPYDQDVNGRDAYRALAIDGDLGSTPIANTYPEVKEALDGYVLQTGVILEHPSRSWTSLFRLNTRQPAEVRSLV</sequence>
<evidence type="ECO:0000256" key="4">
    <source>
        <dbReference type="ARBA" id="ARBA00022679"/>
    </source>
</evidence>
<proteinExistence type="inferred from homology"/>
<dbReference type="InterPro" id="IPR000719">
    <property type="entry name" value="Prot_kinase_dom"/>
</dbReference>
<dbReference type="InterPro" id="IPR050660">
    <property type="entry name" value="NEK_Ser/Thr_kinase"/>
</dbReference>
<dbReference type="PANTHER" id="PTHR43671">
    <property type="entry name" value="SERINE/THREONINE-PROTEIN KINASE NEK"/>
    <property type="match status" value="1"/>
</dbReference>
<dbReference type="PROSITE" id="PS00107">
    <property type="entry name" value="PROTEIN_KINASE_ATP"/>
    <property type="match status" value="1"/>
</dbReference>
<evidence type="ECO:0000259" key="11">
    <source>
        <dbReference type="PROSITE" id="PS50011"/>
    </source>
</evidence>
<dbReference type="InterPro" id="IPR036770">
    <property type="entry name" value="Ankyrin_rpt-contain_sf"/>
</dbReference>
<evidence type="ECO:0000256" key="5">
    <source>
        <dbReference type="ARBA" id="ARBA00022741"/>
    </source>
</evidence>
<dbReference type="Pfam" id="PF00069">
    <property type="entry name" value="Pkinase"/>
    <property type="match status" value="1"/>
</dbReference>
<feature type="domain" description="Protein kinase" evidence="11">
    <location>
        <begin position="16"/>
        <end position="368"/>
    </location>
</feature>
<protein>
    <recommendedName>
        <fullName evidence="2">non-specific serine/threonine protein kinase</fullName>
        <ecNumber evidence="2">2.7.11.1</ecNumber>
    </recommendedName>
</protein>
<keyword evidence="3" id="KW-0723">Serine/threonine-protein kinase</keyword>
<dbReference type="Pfam" id="PF07714">
    <property type="entry name" value="PK_Tyr_Ser-Thr"/>
    <property type="match status" value="1"/>
</dbReference>
<dbReference type="EMBL" id="JAABOE010000051">
    <property type="protein sequence ID" value="KAF3175721.1"/>
    <property type="molecule type" value="Genomic_DNA"/>
</dbReference>
<keyword evidence="7 9" id="KW-0067">ATP-binding</keyword>
<name>A0A6G1LVW5_ORBOL</name>
<evidence type="ECO:0000313" key="12">
    <source>
        <dbReference type="EMBL" id="KAF3175721.1"/>
    </source>
</evidence>
<feature type="region of interest" description="Disordered" evidence="10">
    <location>
        <begin position="409"/>
        <end position="433"/>
    </location>
</feature>
<evidence type="ECO:0000313" key="13">
    <source>
        <dbReference type="Proteomes" id="UP000479691"/>
    </source>
</evidence>
<evidence type="ECO:0000256" key="9">
    <source>
        <dbReference type="PROSITE-ProRule" id="PRU10141"/>
    </source>
</evidence>
<evidence type="ECO:0000256" key="10">
    <source>
        <dbReference type="SAM" id="MobiDB-lite"/>
    </source>
</evidence>
<dbReference type="Proteomes" id="UP000479691">
    <property type="component" value="Unassembled WGS sequence"/>
</dbReference>
<dbReference type="PANTHER" id="PTHR43671:SF13">
    <property type="entry name" value="SERINE_THREONINE-PROTEIN KINASE NEK2"/>
    <property type="match status" value="1"/>
</dbReference>
<organism evidence="12 13">
    <name type="scientific">Orbilia oligospora</name>
    <name type="common">Nematode-trapping fungus</name>
    <name type="synonym">Arthrobotrys oligospora</name>
    <dbReference type="NCBI Taxonomy" id="2813651"/>
    <lineage>
        <taxon>Eukaryota</taxon>
        <taxon>Fungi</taxon>
        <taxon>Dikarya</taxon>
        <taxon>Ascomycota</taxon>
        <taxon>Pezizomycotina</taxon>
        <taxon>Orbiliomycetes</taxon>
        <taxon>Orbiliales</taxon>
        <taxon>Orbiliaceae</taxon>
        <taxon>Orbilia</taxon>
    </lineage>
</organism>
<dbReference type="PROSITE" id="PS50011">
    <property type="entry name" value="PROTEIN_KINASE_DOM"/>
    <property type="match status" value="1"/>
</dbReference>
<dbReference type="InterPro" id="IPR008271">
    <property type="entry name" value="Ser/Thr_kinase_AS"/>
</dbReference>
<dbReference type="PROSITE" id="PS50088">
    <property type="entry name" value="ANK_REPEAT"/>
    <property type="match status" value="1"/>
</dbReference>
<gene>
    <name evidence="12" type="primary">NEK2_1</name>
    <name evidence="12" type="ORF">TWF788_008426</name>
</gene>
<dbReference type="EC" id="2.7.11.1" evidence="2"/>
<dbReference type="SUPFAM" id="SSF48403">
    <property type="entry name" value="Ankyrin repeat"/>
    <property type="match status" value="1"/>
</dbReference>
<evidence type="ECO:0000256" key="3">
    <source>
        <dbReference type="ARBA" id="ARBA00022527"/>
    </source>
</evidence>
<dbReference type="Pfam" id="PF00023">
    <property type="entry name" value="Ank"/>
    <property type="match status" value="1"/>
</dbReference>
<dbReference type="InterPro" id="IPR011009">
    <property type="entry name" value="Kinase-like_dom_sf"/>
</dbReference>
<dbReference type="SUPFAM" id="SSF56112">
    <property type="entry name" value="Protein kinase-like (PK-like)"/>
    <property type="match status" value="1"/>
</dbReference>
<dbReference type="PROSITE" id="PS00108">
    <property type="entry name" value="PROTEIN_KINASE_ST"/>
    <property type="match status" value="1"/>
</dbReference>
<dbReference type="GO" id="GO:0004674">
    <property type="term" value="F:protein serine/threonine kinase activity"/>
    <property type="evidence" value="ECO:0007669"/>
    <property type="project" value="UniProtKB-KW"/>
</dbReference>
<accession>A0A6G1LVW5</accession>
<dbReference type="GO" id="GO:0005524">
    <property type="term" value="F:ATP binding"/>
    <property type="evidence" value="ECO:0007669"/>
    <property type="project" value="UniProtKB-UniRule"/>
</dbReference>
<dbReference type="InterPro" id="IPR002110">
    <property type="entry name" value="Ankyrin_rpt"/>
</dbReference>
<dbReference type="InterPro" id="IPR001245">
    <property type="entry name" value="Ser-Thr/Tyr_kinase_cat_dom"/>
</dbReference>
<comment type="caution">
    <text evidence="12">The sequence shown here is derived from an EMBL/GenBank/DDBJ whole genome shotgun (WGS) entry which is preliminary data.</text>
</comment>
<dbReference type="SMART" id="SM00248">
    <property type="entry name" value="ANK"/>
    <property type="match status" value="5"/>
</dbReference>
<dbReference type="InterPro" id="IPR017441">
    <property type="entry name" value="Protein_kinase_ATP_BS"/>
</dbReference>
<dbReference type="Gene3D" id="1.10.510.10">
    <property type="entry name" value="Transferase(Phosphotransferase) domain 1"/>
    <property type="match status" value="2"/>
</dbReference>
<evidence type="ECO:0000256" key="8">
    <source>
        <dbReference type="PROSITE-ProRule" id="PRU00023"/>
    </source>
</evidence>
<dbReference type="Gene3D" id="1.25.40.20">
    <property type="entry name" value="Ankyrin repeat-containing domain"/>
    <property type="match status" value="2"/>
</dbReference>
<dbReference type="AlphaFoldDB" id="A0A6G1LVW5"/>
<comment type="similarity">
    <text evidence="1">Belongs to the protein kinase superfamily. NEK Ser/Thr protein kinase family. NIMA subfamily.</text>
</comment>
<evidence type="ECO:0000256" key="6">
    <source>
        <dbReference type="ARBA" id="ARBA00022777"/>
    </source>
</evidence>
<reference evidence="12 13" key="1">
    <citation type="submission" date="2019-06" db="EMBL/GenBank/DDBJ databases">
        <authorList>
            <person name="Palmer J.M."/>
        </authorList>
    </citation>
    <scope>NUCLEOTIDE SEQUENCE [LARGE SCALE GENOMIC DNA]</scope>
    <source>
        <strain evidence="12 13">TWF788</strain>
    </source>
</reference>
<dbReference type="SMART" id="SM00220">
    <property type="entry name" value="S_TKc"/>
    <property type="match status" value="1"/>
</dbReference>
<feature type="binding site" evidence="9">
    <location>
        <position position="45"/>
    </location>
    <ligand>
        <name>ATP</name>
        <dbReference type="ChEBI" id="CHEBI:30616"/>
    </ligand>
</feature>
<evidence type="ECO:0000256" key="2">
    <source>
        <dbReference type="ARBA" id="ARBA00012513"/>
    </source>
</evidence>
<keyword evidence="8" id="KW-0040">ANK repeat</keyword>
<evidence type="ECO:0000256" key="7">
    <source>
        <dbReference type="ARBA" id="ARBA00022840"/>
    </source>
</evidence>
<feature type="repeat" description="ANK" evidence="8">
    <location>
        <begin position="660"/>
        <end position="695"/>
    </location>
</feature>
<dbReference type="CDD" id="cd00180">
    <property type="entry name" value="PKc"/>
    <property type="match status" value="1"/>
</dbReference>